<evidence type="ECO:0000313" key="1">
    <source>
        <dbReference type="EMBL" id="MBA5637586.1"/>
    </source>
</evidence>
<sequence length="390" mass="41274">MTLPVAAQCLAMLADGRLLTITASRRPRANRADVKCVVAGAPAICERMQEVVRLARHTEPRIDSRDQVVLSMDTVPEPDERDWELAAVLADRMVRGLYRHSGGAVLAHGRSDAWHLGRVQAGVPLAIEQVRHHLADARASAPAPVPGLALVLGAGTGTGTSTGTQVVPNVDSLFISHLGGLHGHPDPAAAVASATAWFPLHSGGVNDCLGWVEVSVYPILEGVVGQDAVGQRDDASGQHRVDVEDEEDTIAVPGLDLSAQLAVRRALAGARHFDGRGLGRWRTVVRFGQPRFQGASYELALVMADRLARGRECVPRGRIIATGCSSAWHAGQVETVDGCAPKLALILKQAEAGDRVLLPAAWHGQLPDGFGAALRARGASHACIERIGMI</sequence>
<reference evidence="1 2" key="1">
    <citation type="submission" date="2020-07" db="EMBL/GenBank/DDBJ databases">
        <title>Novel species isolated from subtropical streams in China.</title>
        <authorList>
            <person name="Lu H."/>
        </authorList>
    </citation>
    <scope>NUCLEOTIDE SEQUENCE [LARGE SCALE GENOMIC DNA]</scope>
    <source>
        <strain evidence="1 2">LX20W</strain>
    </source>
</reference>
<evidence type="ECO:0000313" key="2">
    <source>
        <dbReference type="Proteomes" id="UP000534388"/>
    </source>
</evidence>
<keyword evidence="2" id="KW-1185">Reference proteome</keyword>
<comment type="caution">
    <text evidence="1">The sequence shown here is derived from an EMBL/GenBank/DDBJ whole genome shotgun (WGS) entry which is preliminary data.</text>
</comment>
<name>A0A7W2IBL3_9BURK</name>
<organism evidence="1 2">
    <name type="scientific">Rugamonas brunnea</name>
    <dbReference type="NCBI Taxonomy" id="2758569"/>
    <lineage>
        <taxon>Bacteria</taxon>
        <taxon>Pseudomonadati</taxon>
        <taxon>Pseudomonadota</taxon>
        <taxon>Betaproteobacteria</taxon>
        <taxon>Burkholderiales</taxon>
        <taxon>Oxalobacteraceae</taxon>
        <taxon>Telluria group</taxon>
        <taxon>Rugamonas</taxon>
    </lineage>
</organism>
<protein>
    <submittedName>
        <fullName evidence="1">Uncharacterized protein</fullName>
    </submittedName>
</protein>
<dbReference type="EMBL" id="JACEZT010000006">
    <property type="protein sequence ID" value="MBA5637586.1"/>
    <property type="molecule type" value="Genomic_DNA"/>
</dbReference>
<dbReference type="Proteomes" id="UP000534388">
    <property type="component" value="Unassembled WGS sequence"/>
</dbReference>
<proteinExistence type="predicted"/>
<dbReference type="AlphaFoldDB" id="A0A7W2IBL3"/>
<gene>
    <name evidence="1" type="ORF">H3H37_11025</name>
</gene>
<accession>A0A7W2IBL3</accession>
<dbReference type="RefSeq" id="WP_182162330.1">
    <property type="nucleotide sequence ID" value="NZ_JACEZT010000006.1"/>
</dbReference>